<organism evidence="2 3">
    <name type="scientific">Mortierella hygrophila</name>
    <dbReference type="NCBI Taxonomy" id="979708"/>
    <lineage>
        <taxon>Eukaryota</taxon>
        <taxon>Fungi</taxon>
        <taxon>Fungi incertae sedis</taxon>
        <taxon>Mucoromycota</taxon>
        <taxon>Mortierellomycotina</taxon>
        <taxon>Mortierellomycetes</taxon>
        <taxon>Mortierellales</taxon>
        <taxon>Mortierellaceae</taxon>
        <taxon>Mortierella</taxon>
    </lineage>
</organism>
<dbReference type="InterPro" id="IPR016024">
    <property type="entry name" value="ARM-type_fold"/>
</dbReference>
<sequence>MATPTPKPVPLPATEKDLLKALYSRRIQYRPNYLRDLALGHGESLLPLIEQLLATEPTVRSIPVPRPPQNEADLNADGGNPNPEFDVETLLFPQTNASSRYLQRDAGLTLAAVLANKGSDRAITILLTSLNHPYQVGRKRLVQCLAACAKDEDILAASQGSAPAVRDALVAALAKQKRKVLINDILGKPRKESINAEVQAPVTTRLRKALEQAKEFERESVWNEYKWMLDVNNHPKRGMCEPGESIKDVVLTLQEMYPPLHVWDSTMPEARSPKLASLVENSFVAFLHYDAKRVMKILKATSWRALANKKFAVSIPKVVTNHVNARRFWCHHNSEGDLLEDYWLYLISVADGELVKTKALPNSKLFAYCRGAVVDKLTRAALTLIDHEEFKTQSPQPWIQASRLDGILEFVASGVSNLTRRLTGTSTYKERTGAATYFHDTLRELITLNISTAMKAIRFQVKDDEAFNQRLYNTVLQPIIGDQTPSEWAAPRKSIVKDFPPLGQHVFEQIQVIFKHKLRKDNLVKSIIENLVDILAPRDTSVYAIPDDKVEPPFTSVPDWDNKKVYQVCVAGCLNRPGKAPIRLNSAWISHFCKLAPHLTDKQREEVVTWIVGLPSFKPLLIKDKGSSVLPMLEKLCTNSEQRHKLVYPLVFAEKNDRSVDLGDQITDWAVFVDIRAPGVRNALAKETLKPAFEDRLKWITAFIKATRLTGDVNEWILTMKWLVPKIRNEIQPNLMTLSPFLLPRDGRVPRQYLDKATDEQAEELATLYLAMDAQNSAAVSPVSGITKFMDKIATEALNRFIDRPSHPFYHLGTEIPWRRKLSQLGETAALEKYSLTISEPCYSSFKYERNEEAEIHRRQILAKQVETEKTEGGSWGNILVLEGQEEAYVQGLVNAYYSRWLQVKFLLDPEAKGDDLAAFKKYRKELWRFLCTVLLRSLGWRWKNSPTLVEYLDEVLVILAKAPKKTFGNDEVLDWSTDDKALSESAKYVKRVIAVYNDDWLRKHQKDLPWFQRFSELRLHSTMFNQEVQRRVDDCVLENGKKDQAQFEALMEQLLSMSPSAIHITSVKDYVVSEHPDLLTDRLLTMPKGIIGIFNQVDTALAWNLFINTPARLSPHQCELLKARHLAGMTDASTPFSTRVQHAQFFMSIPTTTVEDVAKALGTPSLPSRITEALLMFLPTLGEPASTLQLLMAPAYVQSHFARTSIHAVENALKCVPPNQIPDFILPLFPAVGERQQKVTVQKEGIRLACASLELMINPRVGALVKGLWERPELHKDARFVLLQALISRLASPEANEERYKDLVEWIWKAVAETARSDAYKKNGVAIALLAVLPSPRDIANTPSLLMSGIYTPNISNTTLTDTAVIRLPLALTNRYVDEVLIPMAAKPSEEKEKDRDLKEVSMLAIQLLTHNNGWITPQNAVRLAKDWRMEALLVPIKEDRFNQWLSFASGIARCVGKEVSGALESGGEAKVAWNELIELVQDQVNFFLDKTQTRTLRQKALERINSLYLGLSFVFVNFTKAVEAGAFTGNELDIAKPLLEKGIESVTWTTALQREITVFQPQTGMTQAEINKEALRILLRIVDYSNRYLSPGHDVRTWIWDRLMLKANNNDELKRFIGLAALEPREELIDWIHVDEVALSILDRNRGVFNIKEIGTFIERLAHQDHPAFYWTNRSRIANVISAEIVRMFNDKGGKMADFPLLTKVLTPMMDRAREAKWLSGPDVAILTTLMNSHMNIICTAFPKDASKLLHGTITSQLNSGQVSYTLPEQLYKFTDFGWYAMTLGNLQAGQDNPRNASYGISPATVLIMEAYMHGRLADFDLTPFTANHQMGADTMYGYFFPFRGGSGPESSKALGVEDPVTLEQMDKKWNELMNDIGDYFKPTIQAVKNAIEKPMSPMVVQTYANHAIDTIGRHSKFIVMRPYVFLDFVRLALTAPGSTFSTATVASHMALAFSPIRDGTGDEFSYAWSPPLGLALSMAEYLLDEIREEVANEGQREAQLIEQMTADFLKSWLSSTVETKAGMLMAENEGKEPLEARYLALVEKLCEDGSGGQSIALQLGDFIPGGYLALKEQDDDTDDEGEEDEGEEDEGEEDEGEEDEGEEEDEDKEYEV</sequence>
<dbReference type="SUPFAM" id="SSF48371">
    <property type="entry name" value="ARM repeat"/>
    <property type="match status" value="1"/>
</dbReference>
<comment type="caution">
    <text evidence="2">The sequence shown here is derived from an EMBL/GenBank/DDBJ whole genome shotgun (WGS) entry which is preliminary data.</text>
</comment>
<evidence type="ECO:0000313" key="2">
    <source>
        <dbReference type="EMBL" id="KAF9545844.1"/>
    </source>
</evidence>
<protein>
    <submittedName>
        <fullName evidence="2">Uncharacterized protein</fullName>
    </submittedName>
</protein>
<gene>
    <name evidence="2" type="ORF">EC957_010472</name>
</gene>
<feature type="compositionally biased region" description="Acidic residues" evidence="1">
    <location>
        <begin position="2076"/>
        <end position="2115"/>
    </location>
</feature>
<proteinExistence type="predicted"/>
<evidence type="ECO:0000313" key="3">
    <source>
        <dbReference type="Proteomes" id="UP000723463"/>
    </source>
</evidence>
<feature type="region of interest" description="Disordered" evidence="1">
    <location>
        <begin position="2071"/>
        <end position="2115"/>
    </location>
</feature>
<name>A0A9P6K4E9_9FUNG</name>
<dbReference type="EMBL" id="JAAAXW010000065">
    <property type="protein sequence ID" value="KAF9545844.1"/>
    <property type="molecule type" value="Genomic_DNA"/>
</dbReference>
<dbReference type="Proteomes" id="UP000723463">
    <property type="component" value="Unassembled WGS sequence"/>
</dbReference>
<reference evidence="2" key="1">
    <citation type="journal article" date="2020" name="Fungal Divers.">
        <title>Resolving the Mortierellaceae phylogeny through synthesis of multi-gene phylogenetics and phylogenomics.</title>
        <authorList>
            <person name="Vandepol N."/>
            <person name="Liber J."/>
            <person name="Desiro A."/>
            <person name="Na H."/>
            <person name="Kennedy M."/>
            <person name="Barry K."/>
            <person name="Grigoriev I.V."/>
            <person name="Miller A.N."/>
            <person name="O'Donnell K."/>
            <person name="Stajich J.E."/>
            <person name="Bonito G."/>
        </authorList>
    </citation>
    <scope>NUCLEOTIDE SEQUENCE</scope>
    <source>
        <strain evidence="2">NRRL 2591</strain>
    </source>
</reference>
<evidence type="ECO:0000256" key="1">
    <source>
        <dbReference type="SAM" id="MobiDB-lite"/>
    </source>
</evidence>
<accession>A0A9P6K4E9</accession>
<keyword evidence="3" id="KW-1185">Reference proteome</keyword>